<protein>
    <recommendedName>
        <fullName evidence="2">Methyltransferase domain-containing protein</fullName>
    </recommendedName>
</protein>
<evidence type="ECO:0000313" key="4">
    <source>
        <dbReference type="Proteomes" id="UP000266622"/>
    </source>
</evidence>
<dbReference type="EMBL" id="MWMI01000002">
    <property type="protein sequence ID" value="RIB35396.1"/>
    <property type="molecule type" value="Genomic_DNA"/>
</dbReference>
<dbReference type="Pfam" id="PF13649">
    <property type="entry name" value="Methyltransf_25"/>
    <property type="match status" value="1"/>
</dbReference>
<dbReference type="InterPro" id="IPR029063">
    <property type="entry name" value="SAM-dependent_MTases_sf"/>
</dbReference>
<evidence type="ECO:0000259" key="2">
    <source>
        <dbReference type="Pfam" id="PF13649"/>
    </source>
</evidence>
<comment type="caution">
    <text evidence="3">The sequence shown here is derived from an EMBL/GenBank/DDBJ whole genome shotgun (WGS) entry which is preliminary data.</text>
</comment>
<dbReference type="Gene3D" id="2.20.25.110">
    <property type="entry name" value="S-adenosyl-L-methionine-dependent methyltransferases"/>
    <property type="match status" value="1"/>
</dbReference>
<dbReference type="PANTHER" id="PTHR43861">
    <property type="entry name" value="TRANS-ACONITATE 2-METHYLTRANSFERASE-RELATED"/>
    <property type="match status" value="1"/>
</dbReference>
<organism evidence="3 4">
    <name type="scientific">Candidatus Nanoclepta minutus</name>
    <dbReference type="NCBI Taxonomy" id="1940235"/>
    <lineage>
        <taxon>Archaea</taxon>
        <taxon>Nanobdellota</taxon>
        <taxon>Candidatus Nanoclepta</taxon>
    </lineage>
</organism>
<evidence type="ECO:0000313" key="3">
    <source>
        <dbReference type="EMBL" id="RIB35396.1"/>
    </source>
</evidence>
<name>A0A397WRW4_9ARCH</name>
<dbReference type="GO" id="GO:0016740">
    <property type="term" value="F:transferase activity"/>
    <property type="evidence" value="ECO:0007669"/>
    <property type="project" value="UniProtKB-KW"/>
</dbReference>
<sequence>MKEDIILWHLESPEEENWLESEYITLLIRLAEKKLNKKYTKILDIACGIGRHHKYLRDNGFEVYGIDNNDNLIKVAKDRNRGFEKYYEVRDMREINFNEEFDVVLNWFTSFGYFSHEENLKVLKNFYNALKPGGLLIFDFPTKWREGYYIMDFGEYLEMNYTERDNFIYNLSSKLYKKEEDKLQFVKELKLRVIVYPPNEIKNMLENLGFKILFIFSNRSLKTLKNDDKELELLNLTEKGITRLTWVCYK</sequence>
<gene>
    <name evidence="3" type="ORF">BXU00_01360</name>
</gene>
<feature type="domain" description="Methyltransferase" evidence="2">
    <location>
        <begin position="42"/>
        <end position="134"/>
    </location>
</feature>
<dbReference type="Proteomes" id="UP000266622">
    <property type="component" value="Unassembled WGS sequence"/>
</dbReference>
<dbReference type="InterPro" id="IPR041698">
    <property type="entry name" value="Methyltransf_25"/>
</dbReference>
<reference evidence="3 4" key="1">
    <citation type="journal article" date="2018" name="Syst. Appl. Microbiol.">
        <title>A new symbiotic nanoarchaeote (Candidatus Nanoclepta minutus) and its host (Zestosphaera tikiterensis gen. nov., sp. nov.) from a New Zealand hot spring.</title>
        <authorList>
            <person name="St John E."/>
            <person name="Liu Y."/>
            <person name="Podar M."/>
            <person name="Stott M.B."/>
            <person name="Meneghin J."/>
            <person name="Chen Z."/>
            <person name="Lagutin K."/>
            <person name="Mitchell K."/>
            <person name="Reysenbach A.L."/>
        </authorList>
    </citation>
    <scope>NUCLEOTIDE SEQUENCE [LARGE SCALE GENOMIC DNA]</scope>
    <source>
        <strain evidence="3">NZ3</strain>
    </source>
</reference>
<evidence type="ECO:0000256" key="1">
    <source>
        <dbReference type="ARBA" id="ARBA00022679"/>
    </source>
</evidence>
<keyword evidence="1" id="KW-0808">Transferase</keyword>
<proteinExistence type="predicted"/>
<dbReference type="SUPFAM" id="SSF53335">
    <property type="entry name" value="S-adenosyl-L-methionine-dependent methyltransferases"/>
    <property type="match status" value="1"/>
</dbReference>
<dbReference type="CDD" id="cd02440">
    <property type="entry name" value="AdoMet_MTases"/>
    <property type="match status" value="1"/>
</dbReference>
<accession>A0A397WRW4</accession>
<dbReference type="Gene3D" id="3.40.50.150">
    <property type="entry name" value="Vaccinia Virus protein VP39"/>
    <property type="match status" value="1"/>
</dbReference>
<dbReference type="AlphaFoldDB" id="A0A397WRW4"/>